<accession>A0A268P0K5</accession>
<protein>
    <submittedName>
        <fullName evidence="1">Uncharacterized protein</fullName>
    </submittedName>
</protein>
<organism evidence="1 2">
    <name type="scientific">Shouchella clausii</name>
    <name type="common">Alkalihalobacillus clausii</name>
    <dbReference type="NCBI Taxonomy" id="79880"/>
    <lineage>
        <taxon>Bacteria</taxon>
        <taxon>Bacillati</taxon>
        <taxon>Bacillota</taxon>
        <taxon>Bacilli</taxon>
        <taxon>Bacillales</taxon>
        <taxon>Bacillaceae</taxon>
        <taxon>Shouchella</taxon>
    </lineage>
</organism>
<name>A0A268P0K5_SHOCL</name>
<comment type="caution">
    <text evidence="1">The sequence shown here is derived from an EMBL/GenBank/DDBJ whole genome shotgun (WGS) entry which is preliminary data.</text>
</comment>
<dbReference type="EMBL" id="NPCC01000012">
    <property type="protein sequence ID" value="PAE88820.1"/>
    <property type="molecule type" value="Genomic_DNA"/>
</dbReference>
<reference evidence="1 2" key="1">
    <citation type="submission" date="2017-07" db="EMBL/GenBank/DDBJ databases">
        <title>Isolation and whole genome analysis of endospore-forming bacteria from heroin.</title>
        <authorList>
            <person name="Kalinowski J."/>
            <person name="Ahrens B."/>
            <person name="Al-Dilaimi A."/>
            <person name="Winkler A."/>
            <person name="Wibberg D."/>
            <person name="Schleenbecker U."/>
            <person name="Ruckert C."/>
            <person name="Wolfel R."/>
            <person name="Grass G."/>
        </authorList>
    </citation>
    <scope>NUCLEOTIDE SEQUENCE [LARGE SCALE GENOMIC DNA]</scope>
    <source>
        <strain evidence="1 2">7539</strain>
    </source>
</reference>
<sequence>MANAFKLLLVEFRKMGIGRWIGIVATALLWGVLYSMLVVDIGPRIENGIIAPGLGVVLFVVWFFFPVFFVRGEAYRIRDPYGKVAVPDIYVLLKMMPLKNSEKALNRMLSMSAFILVANAFLNVSIFASAFLIGHSPFWGVKAALALLLLTWVSGLIWVACEPYARTYRHRDWLEFFAWMAPVVIVLSLVGWLSDLWFFGIVIYFLHHTPQVTLAVLFVLLVIQFFVTFKVVSSAFEKVDYYV</sequence>
<dbReference type="Proteomes" id="UP000216207">
    <property type="component" value="Unassembled WGS sequence"/>
</dbReference>
<dbReference type="RefSeq" id="WP_035205851.1">
    <property type="nucleotide sequence ID" value="NZ_CP012475.1"/>
</dbReference>
<evidence type="ECO:0000313" key="1">
    <source>
        <dbReference type="EMBL" id="PAE88820.1"/>
    </source>
</evidence>
<proteinExistence type="predicted"/>
<gene>
    <name evidence="1" type="ORF">CHH72_10625</name>
</gene>
<evidence type="ECO:0000313" key="2">
    <source>
        <dbReference type="Proteomes" id="UP000216207"/>
    </source>
</evidence>
<dbReference type="AlphaFoldDB" id="A0A268P0K5"/>